<dbReference type="PANTHER" id="PTHR21337">
    <property type="entry name" value="PHOSPHO-2-DEHYDRO-3-DEOXYHEPTONATE ALDOLASE 1, 2"/>
    <property type="match status" value="1"/>
</dbReference>
<dbReference type="EMBL" id="CP033073">
    <property type="protein sequence ID" value="AYN38255.1"/>
    <property type="molecule type" value="Genomic_DNA"/>
</dbReference>
<dbReference type="RefSeq" id="WP_121785764.1">
    <property type="nucleotide sequence ID" value="NZ_CP033073.1"/>
</dbReference>
<comment type="similarity">
    <text evidence="1 4">Belongs to the class-II DAHP synthase family.</text>
</comment>
<evidence type="ECO:0000256" key="3">
    <source>
        <dbReference type="PIRSR" id="PIRSR602480-1"/>
    </source>
</evidence>
<feature type="binding site" evidence="3">
    <location>
        <begin position="283"/>
        <end position="284"/>
    </location>
    <ligand>
        <name>phosphoenolpyruvate</name>
        <dbReference type="ChEBI" id="CHEBI:58702"/>
    </ligand>
</feature>
<keyword evidence="6" id="KW-1185">Reference proteome</keyword>
<dbReference type="GO" id="GO:0008652">
    <property type="term" value="P:amino acid biosynthetic process"/>
    <property type="evidence" value="ECO:0007669"/>
    <property type="project" value="UniProtKB-KW"/>
</dbReference>
<keyword evidence="3" id="KW-0464">Manganese</keyword>
<feature type="binding site" evidence="3">
    <location>
        <position position="441"/>
    </location>
    <ligand>
        <name>Mn(2+)</name>
        <dbReference type="ChEBI" id="CHEBI:29035"/>
    </ligand>
</feature>
<evidence type="ECO:0000313" key="5">
    <source>
        <dbReference type="EMBL" id="AYN38255.1"/>
    </source>
</evidence>
<comment type="cofactor">
    <cofactor evidence="3">
        <name>Mn(2+)</name>
        <dbReference type="ChEBI" id="CHEBI:29035"/>
    </cofactor>
    <cofactor evidence="3">
        <name>Co(2+)</name>
        <dbReference type="ChEBI" id="CHEBI:48828"/>
    </cofactor>
    <cofactor evidence="3">
        <name>Cd(2+)</name>
        <dbReference type="ChEBI" id="CHEBI:48775"/>
    </cofactor>
    <text evidence="3">Binds 1 divalent cation per subunit. The enzyme is active with manganese, cobalt or cadmium ions.</text>
</comment>
<reference evidence="5 6" key="1">
    <citation type="submission" date="2018-10" db="EMBL/GenBank/DDBJ databases">
        <title>The genome of Streptomyces dangxiongensis Z022.</title>
        <authorList>
            <person name="Zhang B."/>
        </authorList>
    </citation>
    <scope>NUCLEOTIDE SEQUENCE [LARGE SCALE GENOMIC DNA]</scope>
    <source>
        <strain evidence="5 6">Z022</strain>
    </source>
</reference>
<keyword evidence="4" id="KW-0028">Amino-acid biosynthesis</keyword>
<gene>
    <name evidence="5" type="ORF">D9753_04185</name>
</gene>
<sequence>MTYTPRWPPDTPARIRRRAVERALADRLDAALARPAAQQPGWPDPDRVRAVVRRLTAGEPLVAPAETRRLLDRLGAVARGEALLLQSGDCAETFADSTEAHLRGNLGLLRRMALVLTHGAGLPVVTVARAAGQYAKPRSAPVDAHGLPVYRGDIVNSAEATHAARAPDPERMAWAHAHAREAMTVVRRLARGELADAHALHEENRRFVDTAPGGRRYAARSAAIGRGLSFMTGIGAPAPRLGEIWTSHEALLLDHERTLLWIDAEGTEPQLSSGLAHFLWIGERTRQPDGAHLAFAELLANPVGVKIGPGTTPEQAVEYVRRLDPHGVPGRVTLISRMGHDRIRQVLPPIVEKVTASGRQVVWQCDPMHGNSRTAANGYKTRHYDRILDEITGFLEVHRALGTHPGGLHLEATGENVTECVGGARGLAEADLPTRYRTACDPRLNAEQGMELAFAVAELFAAGTTPSPETPR</sequence>
<proteinExistence type="inferred from homology"/>
<keyword evidence="3" id="KW-0170">Cobalt</keyword>
<comment type="pathway">
    <text evidence="4">Metabolic intermediate biosynthesis; chorismate biosynthesis; chorismate from D-erythrose 4-phosphate and phosphoenolpyruvate: step 1/7.</text>
</comment>
<feature type="binding site" evidence="3">
    <location>
        <position position="411"/>
    </location>
    <ligand>
        <name>Mn(2+)</name>
        <dbReference type="ChEBI" id="CHEBI:29035"/>
    </ligand>
</feature>
<evidence type="ECO:0000313" key="6">
    <source>
        <dbReference type="Proteomes" id="UP000268329"/>
    </source>
</evidence>
<feature type="binding site" evidence="3">
    <location>
        <position position="129"/>
    </location>
    <ligand>
        <name>phosphoenolpyruvate</name>
        <dbReference type="ChEBI" id="CHEBI:58702"/>
    </ligand>
</feature>
<feature type="binding site" evidence="3">
    <location>
        <position position="369"/>
    </location>
    <ligand>
        <name>Mn(2+)</name>
        <dbReference type="ChEBI" id="CHEBI:29035"/>
    </ligand>
</feature>
<dbReference type="InterPro" id="IPR002480">
    <property type="entry name" value="DAHP_synth_2"/>
</dbReference>
<dbReference type="AlphaFoldDB" id="A0A3G2JA06"/>
<feature type="binding site" evidence="3">
    <location>
        <position position="306"/>
    </location>
    <ligand>
        <name>phosphoenolpyruvate</name>
        <dbReference type="ChEBI" id="CHEBI:58702"/>
    </ligand>
</feature>
<accession>A0A3G2JA06</accession>
<dbReference type="OrthoDB" id="4286926at2"/>
<protein>
    <recommendedName>
        <fullName evidence="4">Phospho-2-dehydro-3-deoxyheptonate aldolase</fullName>
        <ecNumber evidence="4">2.5.1.54</ecNumber>
    </recommendedName>
</protein>
<dbReference type="GO" id="GO:0003849">
    <property type="term" value="F:3-deoxy-7-phosphoheptulonate synthase activity"/>
    <property type="evidence" value="ECO:0007669"/>
    <property type="project" value="UniProtKB-EC"/>
</dbReference>
<keyword evidence="3" id="KW-0104">Cadmium</keyword>
<dbReference type="SUPFAM" id="SSF51569">
    <property type="entry name" value="Aldolase"/>
    <property type="match status" value="1"/>
</dbReference>
<dbReference type="Pfam" id="PF01474">
    <property type="entry name" value="DAHP_synth_2"/>
    <property type="match status" value="1"/>
</dbReference>
<keyword evidence="2 4" id="KW-0808">Transferase</keyword>
<evidence type="ECO:0000256" key="4">
    <source>
        <dbReference type="RuleBase" id="RU363071"/>
    </source>
</evidence>
<dbReference type="PANTHER" id="PTHR21337:SF0">
    <property type="entry name" value="PHOSPHO-2-DEHYDRO-3-DEOXYHEPTONATE ALDOLASE"/>
    <property type="match status" value="1"/>
</dbReference>
<dbReference type="Gene3D" id="3.20.20.70">
    <property type="entry name" value="Aldolase class I"/>
    <property type="match status" value="1"/>
</dbReference>
<dbReference type="KEGG" id="sdd:D9753_04185"/>
<evidence type="ECO:0000256" key="1">
    <source>
        <dbReference type="ARBA" id="ARBA00008911"/>
    </source>
</evidence>
<comment type="catalytic activity">
    <reaction evidence="4">
        <text>D-erythrose 4-phosphate + phosphoenolpyruvate + H2O = 7-phospho-2-dehydro-3-deoxy-D-arabino-heptonate + phosphate</text>
        <dbReference type="Rhea" id="RHEA:14717"/>
        <dbReference type="ChEBI" id="CHEBI:15377"/>
        <dbReference type="ChEBI" id="CHEBI:16897"/>
        <dbReference type="ChEBI" id="CHEBI:43474"/>
        <dbReference type="ChEBI" id="CHEBI:58394"/>
        <dbReference type="ChEBI" id="CHEBI:58702"/>
        <dbReference type="EC" id="2.5.1.54"/>
    </reaction>
</comment>
<dbReference type="UniPathway" id="UPA00053">
    <property type="reaction ID" value="UER00084"/>
</dbReference>
<dbReference type="EC" id="2.5.1.54" evidence="4"/>
<dbReference type="GO" id="GO:0009423">
    <property type="term" value="P:chorismate biosynthetic process"/>
    <property type="evidence" value="ECO:0007669"/>
    <property type="project" value="UniProtKB-UniPathway"/>
</dbReference>
<keyword evidence="4" id="KW-0057">Aromatic amino acid biosynthesis</keyword>
<feature type="binding site" evidence="3">
    <location>
        <position position="337"/>
    </location>
    <ligand>
        <name>phosphoenolpyruvate</name>
        <dbReference type="ChEBI" id="CHEBI:58702"/>
    </ligand>
</feature>
<feature type="binding site" evidence="3">
    <location>
        <position position="90"/>
    </location>
    <ligand>
        <name>Mn(2+)</name>
        <dbReference type="ChEBI" id="CHEBI:29035"/>
    </ligand>
</feature>
<dbReference type="GO" id="GO:0009073">
    <property type="term" value="P:aromatic amino acid family biosynthetic process"/>
    <property type="evidence" value="ECO:0007669"/>
    <property type="project" value="UniProtKB-KW"/>
</dbReference>
<name>A0A3G2JA06_9ACTN</name>
<dbReference type="Proteomes" id="UP000268329">
    <property type="component" value="Chromosome"/>
</dbReference>
<evidence type="ECO:0000256" key="2">
    <source>
        <dbReference type="ARBA" id="ARBA00022679"/>
    </source>
</evidence>
<organism evidence="5 6">
    <name type="scientific">Streptomyces dangxiongensis</name>
    <dbReference type="NCBI Taxonomy" id="1442032"/>
    <lineage>
        <taxon>Bacteria</taxon>
        <taxon>Bacillati</taxon>
        <taxon>Actinomycetota</taxon>
        <taxon>Actinomycetes</taxon>
        <taxon>Kitasatosporales</taxon>
        <taxon>Streptomycetaceae</taxon>
        <taxon>Streptomyces</taxon>
    </lineage>
</organism>
<dbReference type="InterPro" id="IPR013785">
    <property type="entry name" value="Aldolase_TIM"/>
</dbReference>